<gene>
    <name evidence="2" type="ORF">AALT52_07595</name>
</gene>
<accession>A0ABV4DQL2</accession>
<evidence type="ECO:0000256" key="1">
    <source>
        <dbReference type="SAM" id="MobiDB-lite"/>
    </source>
</evidence>
<name>A0ABV4DQL2_9LACO</name>
<dbReference type="RefSeq" id="WP_369942530.1">
    <property type="nucleotide sequence ID" value="NZ_JBCLUF010000027.1"/>
</dbReference>
<protein>
    <submittedName>
        <fullName evidence="2">Phage scaffolding protein</fullName>
    </submittedName>
</protein>
<reference evidence="2 3" key="1">
    <citation type="submission" date="2024-03" db="EMBL/GenBank/DDBJ databases">
        <title>Mouse gut bacterial collection (mGBC) of GemPharmatech.</title>
        <authorList>
            <person name="He Y."/>
            <person name="Dong L."/>
            <person name="Wu D."/>
            <person name="Gao X."/>
            <person name="Lin Z."/>
        </authorList>
    </citation>
    <scope>NUCLEOTIDE SEQUENCE [LARGE SCALE GENOMIC DNA]</scope>
    <source>
        <strain evidence="2 3">15-30</strain>
    </source>
</reference>
<feature type="region of interest" description="Disordered" evidence="1">
    <location>
        <begin position="62"/>
        <end position="83"/>
    </location>
</feature>
<feature type="compositionally biased region" description="Basic and acidic residues" evidence="1">
    <location>
        <begin position="63"/>
        <end position="76"/>
    </location>
</feature>
<dbReference type="Pfam" id="PF06810">
    <property type="entry name" value="Phage_scaffold"/>
    <property type="match status" value="1"/>
</dbReference>
<evidence type="ECO:0000313" key="3">
    <source>
        <dbReference type="Proteomes" id="UP001565236"/>
    </source>
</evidence>
<dbReference type="EMBL" id="JBCLUF010000027">
    <property type="protein sequence ID" value="MEY8662748.1"/>
    <property type="molecule type" value="Genomic_DNA"/>
</dbReference>
<dbReference type="Proteomes" id="UP001565236">
    <property type="component" value="Unassembled WGS sequence"/>
</dbReference>
<evidence type="ECO:0000313" key="2">
    <source>
        <dbReference type="EMBL" id="MEY8662748.1"/>
    </source>
</evidence>
<keyword evidence="3" id="KW-1185">Reference proteome</keyword>
<proteinExistence type="predicted"/>
<sequence length="83" mass="9417">MKRSHRLWPSMGKPVADLTDQVKALTNERDGLKYQVGDRDKQLDILKQTAGDNEALQKQIKQLQDDNKSASKEYKSKLTSQAS</sequence>
<comment type="caution">
    <text evidence="2">The sequence shown here is derived from an EMBL/GenBank/DDBJ whole genome shotgun (WGS) entry which is preliminary data.</text>
</comment>
<organism evidence="2 3">
    <name type="scientific">Ligilactobacillus faecis</name>
    <dbReference type="NCBI Taxonomy" id="762833"/>
    <lineage>
        <taxon>Bacteria</taxon>
        <taxon>Bacillati</taxon>
        <taxon>Bacillota</taxon>
        <taxon>Bacilli</taxon>
        <taxon>Lactobacillales</taxon>
        <taxon>Lactobacillaceae</taxon>
        <taxon>Ligilactobacillus</taxon>
    </lineage>
</organism>
<dbReference type="InterPro" id="IPR009636">
    <property type="entry name" value="SCAF"/>
</dbReference>